<comment type="caution">
    <text evidence="1">The sequence shown here is derived from an EMBL/GenBank/DDBJ whole genome shotgun (WGS) entry which is preliminary data.</text>
</comment>
<sequence>MDTINPKTYQRVASILGSNRTSDREGIDGEGIDGEGVEKIESARGPWTESLFTFVLNSKEIPRAERVTRAEPTPHRLDGVMLPSAGQLADSFIGPVEFYSPVAEAYKGRFRLYEGRSRDLAICHLGAHGGLFAGQSGMVVE</sequence>
<keyword evidence="2" id="KW-1185">Reference proteome</keyword>
<accession>A0A4C1Z449</accession>
<gene>
    <name evidence="1" type="ORF">EVAR_52401_1</name>
</gene>
<evidence type="ECO:0000313" key="1">
    <source>
        <dbReference type="EMBL" id="GBP82052.1"/>
    </source>
</evidence>
<name>A0A4C1Z449_EUMVA</name>
<organism evidence="1 2">
    <name type="scientific">Eumeta variegata</name>
    <name type="common">Bagworm moth</name>
    <name type="synonym">Eumeta japonica</name>
    <dbReference type="NCBI Taxonomy" id="151549"/>
    <lineage>
        <taxon>Eukaryota</taxon>
        <taxon>Metazoa</taxon>
        <taxon>Ecdysozoa</taxon>
        <taxon>Arthropoda</taxon>
        <taxon>Hexapoda</taxon>
        <taxon>Insecta</taxon>
        <taxon>Pterygota</taxon>
        <taxon>Neoptera</taxon>
        <taxon>Endopterygota</taxon>
        <taxon>Lepidoptera</taxon>
        <taxon>Glossata</taxon>
        <taxon>Ditrysia</taxon>
        <taxon>Tineoidea</taxon>
        <taxon>Psychidae</taxon>
        <taxon>Oiketicinae</taxon>
        <taxon>Eumeta</taxon>
    </lineage>
</organism>
<evidence type="ECO:0000313" key="2">
    <source>
        <dbReference type="Proteomes" id="UP000299102"/>
    </source>
</evidence>
<dbReference type="AlphaFoldDB" id="A0A4C1Z449"/>
<dbReference type="EMBL" id="BGZK01001545">
    <property type="protein sequence ID" value="GBP82052.1"/>
    <property type="molecule type" value="Genomic_DNA"/>
</dbReference>
<proteinExistence type="predicted"/>
<dbReference type="Proteomes" id="UP000299102">
    <property type="component" value="Unassembled WGS sequence"/>
</dbReference>
<protein>
    <submittedName>
        <fullName evidence="1">Uncharacterized protein</fullName>
    </submittedName>
</protein>
<reference evidence="1 2" key="1">
    <citation type="journal article" date="2019" name="Commun. Biol.">
        <title>The bagworm genome reveals a unique fibroin gene that provides high tensile strength.</title>
        <authorList>
            <person name="Kono N."/>
            <person name="Nakamura H."/>
            <person name="Ohtoshi R."/>
            <person name="Tomita M."/>
            <person name="Numata K."/>
            <person name="Arakawa K."/>
        </authorList>
    </citation>
    <scope>NUCLEOTIDE SEQUENCE [LARGE SCALE GENOMIC DNA]</scope>
</reference>